<evidence type="ECO:0008006" key="3">
    <source>
        <dbReference type="Google" id="ProtNLM"/>
    </source>
</evidence>
<organism evidence="1 2">
    <name type="scientific">Vibrio navarrensis</name>
    <dbReference type="NCBI Taxonomy" id="29495"/>
    <lineage>
        <taxon>Bacteria</taxon>
        <taxon>Pseudomonadati</taxon>
        <taxon>Pseudomonadota</taxon>
        <taxon>Gammaproteobacteria</taxon>
        <taxon>Vibrionales</taxon>
        <taxon>Vibrionaceae</taxon>
        <taxon>Vibrio</taxon>
    </lineage>
</organism>
<accession>A0AAJ4IAQ1</accession>
<dbReference type="EMBL" id="CP065217">
    <property type="protein sequence ID" value="QPL53210.1"/>
    <property type="molecule type" value="Genomic_DNA"/>
</dbReference>
<sequence>MRNEAVHIRYPNQDQDRKIEVELSLSGAKKGCAIGAIVASRIPHPASIPIGVLVGGILGGVLGKAD</sequence>
<dbReference type="RefSeq" id="WP_038127913.1">
    <property type="nucleotide sequence ID" value="NZ_CP065217.1"/>
</dbReference>
<evidence type="ECO:0000313" key="2">
    <source>
        <dbReference type="Proteomes" id="UP000594435"/>
    </source>
</evidence>
<dbReference type="Proteomes" id="UP000594435">
    <property type="component" value="Chromosome 1"/>
</dbReference>
<dbReference type="AlphaFoldDB" id="A0AAJ4IAQ1"/>
<evidence type="ECO:0000313" key="1">
    <source>
        <dbReference type="EMBL" id="QPL53210.1"/>
    </source>
</evidence>
<protein>
    <recommendedName>
        <fullName evidence="3">Glycine zipper domain-containing protein</fullName>
    </recommendedName>
</protein>
<name>A0AAJ4IAQ1_9VIBR</name>
<reference evidence="1 2" key="1">
    <citation type="submission" date="2020-11" db="EMBL/GenBank/DDBJ databases">
        <title>Complete and Circularized Genome Assembly of a human isolate of Vibrio navarrensis biotype pommerensis with MiSeq and MinION Sequence Data.</title>
        <authorList>
            <person name="Schwartz K."/>
            <person name="Borowiak M."/>
            <person name="Deneke C."/>
            <person name="Balau V."/>
            <person name="Metelmann C."/>
            <person name="Strauch E."/>
        </authorList>
    </citation>
    <scope>NUCLEOTIDE SEQUENCE [LARGE SCALE GENOMIC DNA]</scope>
    <source>
        <strain evidence="1 2">20-VB00237</strain>
    </source>
</reference>
<gene>
    <name evidence="1" type="ORF">I3X05_14725</name>
</gene>
<proteinExistence type="predicted"/>